<gene>
    <name evidence="2" type="ORF">PW52_01815</name>
</gene>
<dbReference type="Proteomes" id="UP000032578">
    <property type="component" value="Unassembled WGS sequence"/>
</dbReference>
<dbReference type="InterPro" id="IPR054460">
    <property type="entry name" value="DUF5018-rel"/>
</dbReference>
<evidence type="ECO:0000313" key="2">
    <source>
        <dbReference type="EMBL" id="KJD37207.1"/>
    </source>
</evidence>
<dbReference type="RefSeq" id="WP_044631195.1">
    <property type="nucleotide sequence ID" value="NZ_JTDW01000001.1"/>
</dbReference>
<accession>A0A0D7WHI3</accession>
<dbReference type="STRING" id="1435349.PW52_01815"/>
<dbReference type="AlphaFoldDB" id="A0A0D7WHI3"/>
<reference evidence="2 3" key="1">
    <citation type="submission" date="2014-11" db="EMBL/GenBank/DDBJ databases">
        <title>Tamlana sedimentorum sp. nov., isolated from shallow sand sediments of the Sea of Japan.</title>
        <authorList>
            <person name="Romanenko L.A."/>
        </authorList>
    </citation>
    <scope>NUCLEOTIDE SEQUENCE [LARGE SCALE GENOMIC DNA]</scope>
    <source>
        <strain evidence="2 3">JCM 19808</strain>
    </source>
</reference>
<evidence type="ECO:0000259" key="1">
    <source>
        <dbReference type="Pfam" id="PF22243"/>
    </source>
</evidence>
<dbReference type="Gene3D" id="2.60.40.4120">
    <property type="match status" value="1"/>
</dbReference>
<dbReference type="PATRIC" id="fig|1435349.4.peg.378"/>
<proteinExistence type="predicted"/>
<dbReference type="EMBL" id="JTDW01000001">
    <property type="protein sequence ID" value="KJD37207.1"/>
    <property type="molecule type" value="Genomic_DNA"/>
</dbReference>
<protein>
    <recommendedName>
        <fullName evidence="1">DUF5018 domain-containing protein</fullName>
    </recommendedName>
</protein>
<dbReference type="PROSITE" id="PS51257">
    <property type="entry name" value="PROKAR_LIPOPROTEIN"/>
    <property type="match status" value="1"/>
</dbReference>
<name>A0A0D7WHI3_9FLAO</name>
<comment type="caution">
    <text evidence="2">The sequence shown here is derived from an EMBL/GenBank/DDBJ whole genome shotgun (WGS) entry which is preliminary data.</text>
</comment>
<organism evidence="2 3">
    <name type="scientific">Neotamlana sedimentorum</name>
    <dbReference type="NCBI Taxonomy" id="1435349"/>
    <lineage>
        <taxon>Bacteria</taxon>
        <taxon>Pseudomonadati</taxon>
        <taxon>Bacteroidota</taxon>
        <taxon>Flavobacteriia</taxon>
        <taxon>Flavobacteriales</taxon>
        <taxon>Flavobacteriaceae</taxon>
        <taxon>Neotamlana</taxon>
    </lineage>
</organism>
<sequence length="151" mass="16670">MENIKIQFGFLFVILVSLYSCEPRIEMDMSQWGDNSLITNVQIMKLETQDGVKLEEYYVDETTLTGTRRVVVSSGAAVVDETAQTVIVNLMAGETITGLAFLIYHYGTKVEPLNDAPTAGIIGDLSTGPYTYRVHSADGSHTDWTITVNQL</sequence>
<dbReference type="Pfam" id="PF22243">
    <property type="entry name" value="DUF5018-rel"/>
    <property type="match status" value="1"/>
</dbReference>
<dbReference type="OrthoDB" id="760804at2"/>
<evidence type="ECO:0000313" key="3">
    <source>
        <dbReference type="Proteomes" id="UP000032578"/>
    </source>
</evidence>
<feature type="domain" description="DUF5018" evidence="1">
    <location>
        <begin position="108"/>
        <end position="147"/>
    </location>
</feature>
<keyword evidence="3" id="KW-1185">Reference proteome</keyword>